<evidence type="ECO:0000256" key="3">
    <source>
        <dbReference type="ARBA" id="ARBA00023237"/>
    </source>
</evidence>
<dbReference type="GO" id="GO:0009279">
    <property type="term" value="C:cell outer membrane"/>
    <property type="evidence" value="ECO:0007669"/>
    <property type="project" value="UniProtKB-SubCell"/>
</dbReference>
<gene>
    <name evidence="5" type="ORF">OLX77_05530</name>
</gene>
<dbReference type="EMBL" id="JAPHEH010000001">
    <property type="protein sequence ID" value="MDG4475621.1"/>
    <property type="molecule type" value="Genomic_DNA"/>
</dbReference>
<reference evidence="5" key="2">
    <citation type="submission" date="2022-10" db="EMBL/GenBank/DDBJ databases">
        <authorList>
            <person name="Aronson H.S."/>
        </authorList>
    </citation>
    <scope>NUCLEOTIDE SEQUENCE</scope>
    <source>
        <strain evidence="5">RS19-109</strain>
    </source>
</reference>
<feature type="chain" id="PRO_5040859774" evidence="4">
    <location>
        <begin position="22"/>
        <end position="683"/>
    </location>
</feature>
<evidence type="ECO:0000256" key="2">
    <source>
        <dbReference type="ARBA" id="ARBA00023136"/>
    </source>
</evidence>
<dbReference type="SUPFAM" id="SSF56935">
    <property type="entry name" value="Porins"/>
    <property type="match status" value="2"/>
</dbReference>
<dbReference type="Proteomes" id="UP001154240">
    <property type="component" value="Unassembled WGS sequence"/>
</dbReference>
<sequence length="683" mass="76195">MKKIYSAVIVLSLVVPALAVAADANKSEIHGTVELGARGVDISGNKALFQEFRDLDDSILGGIQLDYLKSAYHFQFDADKIGLDDQSFHLKGGEYGNFKYKFNYDEMVHNYGFDAITPYTGLGTQQVNVVAVPADTSTWTKFDSAVEHKTYGGELELSLHSPFYVNVGAEKREQSGLRPYTLKTGFGGFAEGPEPISTTTDNLHLKGGYLGESVTVSLTGSLSSFKNDNKYVYRDNVADLVDNNIVLAPDNDYSKMAADLSWCDLPLGSVLAAGLSRAHLENDFTANDINYSPVMLATLANLNRTTFEGDIDYTNVSIALSSRPLDKLDTKIYYNYRDRDNNSSFISYGATTASTNNAKELLSYEKDTTGIDIGYRLPNKTKLNAGYEYMKMDRSTALPAYSGATNFYRYDNPESTTDDTLYVGLKNSALDWLTAKIRYKKLERNSDINTAAVVADGNDPTIYTTRFDAADKSMDEWKLSFDFIPADNLDLGLSYTYTHNDYDENNSSINDDKRQSVYLDLGWRAVESVRLSGFLGFEKKEVDSNKRLNLALDVDHVEKTDDDFWTYGLAANVTATEKLTFDLSWQYQKSDGAVNYDNSLNNTTYESISATDDYTKKTLEAKATYAIDPKLGLTLGYLYEKMEYSDISYANFTNVVGNFYYSGVYADPNYEANVGYVMVKYGF</sequence>
<proteinExistence type="predicted"/>
<keyword evidence="2" id="KW-0472">Membrane</keyword>
<keyword evidence="3" id="KW-0998">Cell outer membrane</keyword>
<dbReference type="AlphaFoldDB" id="A0A9X4ME44"/>
<dbReference type="Gene3D" id="2.40.170.20">
    <property type="entry name" value="TonB-dependent receptor, beta-barrel domain"/>
    <property type="match status" value="1"/>
</dbReference>
<accession>A0A9X4ME44</accession>
<reference evidence="5" key="1">
    <citation type="journal article" date="2022" name="bioRxiv">
        <title>Thiovibrio frasassiensisgen. nov., sp. nov., an autotrophic, elemental sulfur disproportionating bacterium isolated from sulfidic karst sediment, and proposal of Thiovibrionaceae fam. nov.</title>
        <authorList>
            <person name="Aronson H."/>
            <person name="Thomas C."/>
            <person name="Bhattacharyya M."/>
            <person name="Eckstein S."/>
            <person name="Jensen S."/>
            <person name="Barco R."/>
            <person name="Macalady J."/>
            <person name="Amend J."/>
        </authorList>
    </citation>
    <scope>NUCLEOTIDE SEQUENCE</scope>
    <source>
        <strain evidence="5">RS19-109</strain>
    </source>
</reference>
<keyword evidence="6" id="KW-1185">Reference proteome</keyword>
<comment type="subcellular location">
    <subcellularLocation>
        <location evidence="1">Cell outer membrane</location>
    </subcellularLocation>
</comment>
<evidence type="ECO:0000313" key="6">
    <source>
        <dbReference type="Proteomes" id="UP001154240"/>
    </source>
</evidence>
<evidence type="ECO:0000313" key="5">
    <source>
        <dbReference type="EMBL" id="MDG4475621.1"/>
    </source>
</evidence>
<evidence type="ECO:0000256" key="1">
    <source>
        <dbReference type="ARBA" id="ARBA00004442"/>
    </source>
</evidence>
<dbReference type="RefSeq" id="WP_307632594.1">
    <property type="nucleotide sequence ID" value="NZ_JAPHEH010000001.1"/>
</dbReference>
<dbReference type="InterPro" id="IPR036942">
    <property type="entry name" value="Beta-barrel_TonB_sf"/>
</dbReference>
<comment type="caution">
    <text evidence="5">The sequence shown here is derived from an EMBL/GenBank/DDBJ whole genome shotgun (WGS) entry which is preliminary data.</text>
</comment>
<feature type="signal peptide" evidence="4">
    <location>
        <begin position="1"/>
        <end position="21"/>
    </location>
</feature>
<dbReference type="Pfam" id="PF11854">
    <property type="entry name" value="MtrB_PioB"/>
    <property type="match status" value="1"/>
</dbReference>
<evidence type="ECO:0000256" key="4">
    <source>
        <dbReference type="SAM" id="SignalP"/>
    </source>
</evidence>
<name>A0A9X4ME44_9BACT</name>
<dbReference type="InterPro" id="IPR020016">
    <property type="entry name" value="Decahaem-assoc_OM_MtrB/PioB"/>
</dbReference>
<protein>
    <submittedName>
        <fullName evidence="5">MtrB/PioB family outer membrane beta-barrel protein</fullName>
    </submittedName>
</protein>
<keyword evidence="4" id="KW-0732">Signal</keyword>
<organism evidence="5 6">
    <name type="scientific">Thiovibrio frasassiensis</name>
    <dbReference type="NCBI Taxonomy" id="2984131"/>
    <lineage>
        <taxon>Bacteria</taxon>
        <taxon>Pseudomonadati</taxon>
        <taxon>Thermodesulfobacteriota</taxon>
        <taxon>Desulfobulbia</taxon>
        <taxon>Desulfobulbales</taxon>
        <taxon>Thiovibrionaceae</taxon>
        <taxon>Thiovibrio</taxon>
    </lineage>
</organism>